<dbReference type="RefSeq" id="XP_033463888.1">
    <property type="nucleotide sequence ID" value="XM_033602354.1"/>
</dbReference>
<dbReference type="CDD" id="cd07199">
    <property type="entry name" value="Pat17_PNPLA8_PNPLA9_like"/>
    <property type="match status" value="1"/>
</dbReference>
<dbReference type="GO" id="GO:0008270">
    <property type="term" value="F:zinc ion binding"/>
    <property type="evidence" value="ECO:0007669"/>
    <property type="project" value="UniProtKB-KW"/>
</dbReference>
<evidence type="ECO:0000313" key="12">
    <source>
        <dbReference type="Proteomes" id="UP000504637"/>
    </source>
</evidence>
<dbReference type="InterPro" id="IPR017907">
    <property type="entry name" value="Znf_RING_CS"/>
</dbReference>
<dbReference type="GO" id="GO:0016020">
    <property type="term" value="C:membrane"/>
    <property type="evidence" value="ECO:0007669"/>
    <property type="project" value="TreeGrafter"/>
</dbReference>
<organism evidence="13">
    <name type="scientific">Dissoconium aciculare CBS 342.82</name>
    <dbReference type="NCBI Taxonomy" id="1314786"/>
    <lineage>
        <taxon>Eukaryota</taxon>
        <taxon>Fungi</taxon>
        <taxon>Dikarya</taxon>
        <taxon>Ascomycota</taxon>
        <taxon>Pezizomycotina</taxon>
        <taxon>Dothideomycetes</taxon>
        <taxon>Dothideomycetidae</taxon>
        <taxon>Mycosphaerellales</taxon>
        <taxon>Dissoconiaceae</taxon>
        <taxon>Dissoconium</taxon>
    </lineage>
</organism>
<reference evidence="13" key="3">
    <citation type="submission" date="2025-08" db="UniProtKB">
        <authorList>
            <consortium name="RefSeq"/>
        </authorList>
    </citation>
    <scope>IDENTIFICATION</scope>
    <source>
        <strain evidence="13">CBS 342.82</strain>
    </source>
</reference>
<evidence type="ECO:0000256" key="3">
    <source>
        <dbReference type="ARBA" id="ARBA00022801"/>
    </source>
</evidence>
<dbReference type="GO" id="GO:0019369">
    <property type="term" value="P:arachidonate metabolic process"/>
    <property type="evidence" value="ECO:0007669"/>
    <property type="project" value="TreeGrafter"/>
</dbReference>
<accession>A0A6J3MIW0</accession>
<dbReference type="PROSITE" id="PS51635">
    <property type="entry name" value="PNPLA"/>
    <property type="match status" value="1"/>
</dbReference>
<dbReference type="SUPFAM" id="SSF52151">
    <property type="entry name" value="FabD/lysophospholipase-like"/>
    <property type="match status" value="1"/>
</dbReference>
<dbReference type="PANTHER" id="PTHR24185:SF1">
    <property type="entry name" value="CALCIUM-INDEPENDENT PHOSPHOLIPASE A2-GAMMA"/>
    <property type="match status" value="1"/>
</dbReference>
<dbReference type="SUPFAM" id="SSF57850">
    <property type="entry name" value="RING/U-box"/>
    <property type="match status" value="1"/>
</dbReference>
<evidence type="ECO:0000256" key="9">
    <source>
        <dbReference type="SAM" id="MobiDB-lite"/>
    </source>
</evidence>
<keyword evidence="12" id="KW-1185">Reference proteome</keyword>
<dbReference type="PROSITE" id="PS00518">
    <property type="entry name" value="ZF_RING_1"/>
    <property type="match status" value="1"/>
</dbReference>
<dbReference type="PANTHER" id="PTHR24185">
    <property type="entry name" value="CALCIUM-INDEPENDENT PHOSPHOLIPASE A2-GAMMA"/>
    <property type="match status" value="1"/>
</dbReference>
<name>A0A6J3MIW0_9PEZI</name>
<dbReference type="Pfam" id="PF01734">
    <property type="entry name" value="Patatin"/>
    <property type="match status" value="1"/>
</dbReference>
<evidence type="ECO:0000256" key="1">
    <source>
        <dbReference type="ARBA" id="ARBA00022723"/>
    </source>
</evidence>
<feature type="short sequence motif" description="GXGXXG" evidence="8">
    <location>
        <begin position="373"/>
        <end position="378"/>
    </location>
</feature>
<gene>
    <name evidence="13" type="ORF">K489DRAFT_347680</name>
</gene>
<feature type="active site" description="Nucleophile" evidence="8">
    <location>
        <position position="410"/>
    </location>
</feature>
<evidence type="ECO:0000256" key="5">
    <source>
        <dbReference type="ARBA" id="ARBA00022963"/>
    </source>
</evidence>
<feature type="active site" description="Proton acceptor" evidence="8">
    <location>
        <position position="568"/>
    </location>
</feature>
<dbReference type="GO" id="GO:0047499">
    <property type="term" value="F:calcium-independent phospholipase A2 activity"/>
    <property type="evidence" value="ECO:0007669"/>
    <property type="project" value="TreeGrafter"/>
</dbReference>
<reference evidence="13" key="2">
    <citation type="submission" date="2020-04" db="EMBL/GenBank/DDBJ databases">
        <authorList>
            <consortium name="NCBI Genome Project"/>
        </authorList>
    </citation>
    <scope>NUCLEOTIDE SEQUENCE</scope>
    <source>
        <strain evidence="13">CBS 342.82</strain>
    </source>
</reference>
<keyword evidence="6 8" id="KW-0443">Lipid metabolism</keyword>
<dbReference type="PROSITE" id="PS50089">
    <property type="entry name" value="ZF_RING_2"/>
    <property type="match status" value="1"/>
</dbReference>
<evidence type="ECO:0000256" key="6">
    <source>
        <dbReference type="ARBA" id="ARBA00023098"/>
    </source>
</evidence>
<dbReference type="Gene3D" id="3.40.1090.10">
    <property type="entry name" value="Cytosolic phospholipase A2 catalytic domain"/>
    <property type="match status" value="1"/>
</dbReference>
<keyword evidence="3 8" id="KW-0378">Hydrolase</keyword>
<feature type="region of interest" description="Disordered" evidence="9">
    <location>
        <begin position="819"/>
        <end position="848"/>
    </location>
</feature>
<feature type="compositionally biased region" description="Basic and acidic residues" evidence="9">
    <location>
        <begin position="819"/>
        <end position="829"/>
    </location>
</feature>
<dbReference type="GO" id="GO:0046486">
    <property type="term" value="P:glycerolipid metabolic process"/>
    <property type="evidence" value="ECO:0007669"/>
    <property type="project" value="UniProtKB-ARBA"/>
</dbReference>
<feature type="domain" description="PNPLA" evidence="11">
    <location>
        <begin position="369"/>
        <end position="581"/>
    </location>
</feature>
<reference evidence="13" key="1">
    <citation type="submission" date="2020-01" db="EMBL/GenBank/DDBJ databases">
        <authorList>
            <consortium name="DOE Joint Genome Institute"/>
            <person name="Haridas S."/>
            <person name="Albert R."/>
            <person name="Binder M."/>
            <person name="Bloem J."/>
            <person name="Labutti K."/>
            <person name="Salamov A."/>
            <person name="Andreopoulos B."/>
            <person name="Baker S.E."/>
            <person name="Barry K."/>
            <person name="Bills G."/>
            <person name="Bluhm B.H."/>
            <person name="Cannon C."/>
            <person name="Castanera R."/>
            <person name="Culley D.E."/>
            <person name="Daum C."/>
            <person name="Ezra D."/>
            <person name="Gonzalez J.B."/>
            <person name="Henrissat B."/>
            <person name="Kuo A."/>
            <person name="Liang C."/>
            <person name="Lipzen A."/>
            <person name="Lutzoni F."/>
            <person name="Magnuson J."/>
            <person name="Mondo S."/>
            <person name="Nolan M."/>
            <person name="Ohm R."/>
            <person name="Pangilinan J."/>
            <person name="Park H.-J."/>
            <person name="Ramirez L."/>
            <person name="Alfaro M."/>
            <person name="Sun H."/>
            <person name="Tritt A."/>
            <person name="Yoshinaga Y."/>
            <person name="Zwiers L.-H."/>
            <person name="Turgeon B.G."/>
            <person name="Goodwin S.B."/>
            <person name="Spatafora J.W."/>
            <person name="Crous P.W."/>
            <person name="Grigoriev I.V."/>
        </authorList>
    </citation>
    <scope>NUCLEOTIDE SEQUENCE</scope>
    <source>
        <strain evidence="13">CBS 342.82</strain>
    </source>
</reference>
<evidence type="ECO:0000256" key="2">
    <source>
        <dbReference type="ARBA" id="ARBA00022771"/>
    </source>
</evidence>
<protein>
    <submittedName>
        <fullName evidence="13">FabD/lysophospholipase-like protein</fullName>
    </submittedName>
</protein>
<sequence>MPWDKRTVGFELCMMLSPFSDVVCYFASDLGGLSGVALILCNHVRSSAAPDLPRPMLPSVLVIVESFAASFDGDEASNKLLGLVAAQLDPDAVDPRGSLQAHFRCVEVVGVNPRSTIKARANVILGNIDHMRQDSNRARLTCGMNLNRGHFAALVDRMLSRYANQSTLSFSFATSSRAAGWCTERLTANLQDILAIMPSESWCFLLLCPLLASAIILACYPPGCHNFPITWLYDHLFRSSVETVINHHFVQGSSRTGFYATLARYLASYHKEVLAGNYSIALHKRNLAALKSYLKDTKTNNACLSCVVGTCGKVLHCGHAMCDTCIRTLASRSGSKSNSFLLSACPLCGEPNHKPAFRLMPPTAGVRALSLDGGGVKGIIPLVVLQSLEKELMFLDVPLHEHFDFVAGTSAGGLIAIGLFLMGWSTTECISKFEAIATKTFASSDTVSTLRRMRQLLVAFLRDWKHSSSAIEDAFKSDADVEVKMFNPLVSDTKVAVTSNTTTALNPEPCIFSNYNHSANAVTDSAYTVIRATDPARDVSLAQAATCTSAAPLFFKPVTLENIGTFQDGGLRHNNPVRICKWEIARVWPTKPTPDFALSIGTGKTASVSHVGCSLPYRKSLLRVYDSFMQSMDGERIWSEFNGSLSMADKERYHRVNITLRDPEPVLDDLSALESLKTTAMDAVRKGIDLRLMQDIVLASMFYFEFDKMPSWKGTSWLCEGSILCRLELSPDGRRALYERLLRSTAFFFVFGTPVSCIEPSLKGAPSFRRRIHFTLPTLADEVRITLGGITSAHLRISGLPRSAEGLLSLQQFDAPFGRSDHSMLEKPLPKLPVKRKRRQMADRSYRD</sequence>
<feature type="short sequence motif" description="GXSXG" evidence="8">
    <location>
        <begin position="408"/>
        <end position="412"/>
    </location>
</feature>
<evidence type="ECO:0000259" key="11">
    <source>
        <dbReference type="PROSITE" id="PS51635"/>
    </source>
</evidence>
<keyword evidence="5 8" id="KW-0442">Lipid degradation</keyword>
<feature type="short sequence motif" description="DGA/G" evidence="8">
    <location>
        <begin position="568"/>
        <end position="570"/>
    </location>
</feature>
<keyword evidence="1" id="KW-0479">Metal-binding</keyword>
<dbReference type="InterPro" id="IPR002641">
    <property type="entry name" value="PNPLA_dom"/>
</dbReference>
<keyword evidence="4" id="KW-0862">Zinc</keyword>
<keyword evidence="2 7" id="KW-0863">Zinc-finger</keyword>
<evidence type="ECO:0000256" key="8">
    <source>
        <dbReference type="PROSITE-ProRule" id="PRU01161"/>
    </source>
</evidence>
<dbReference type="InterPro" id="IPR016035">
    <property type="entry name" value="Acyl_Trfase/lysoPLipase"/>
</dbReference>
<proteinExistence type="predicted"/>
<feature type="domain" description="RING-type" evidence="10">
    <location>
        <begin position="303"/>
        <end position="348"/>
    </location>
</feature>
<dbReference type="InterPro" id="IPR001841">
    <property type="entry name" value="Znf_RING"/>
</dbReference>
<evidence type="ECO:0000259" key="10">
    <source>
        <dbReference type="PROSITE" id="PS50089"/>
    </source>
</evidence>
<dbReference type="OrthoDB" id="194358at2759"/>
<dbReference type="GeneID" id="54360154"/>
<dbReference type="AlphaFoldDB" id="A0A6J3MIW0"/>
<dbReference type="Proteomes" id="UP000504637">
    <property type="component" value="Unplaced"/>
</dbReference>
<evidence type="ECO:0000256" key="4">
    <source>
        <dbReference type="ARBA" id="ARBA00022833"/>
    </source>
</evidence>
<evidence type="ECO:0000256" key="7">
    <source>
        <dbReference type="PROSITE-ProRule" id="PRU00175"/>
    </source>
</evidence>
<evidence type="ECO:0000313" key="13">
    <source>
        <dbReference type="RefSeq" id="XP_033463888.1"/>
    </source>
</evidence>
<dbReference type="GO" id="GO:0016042">
    <property type="term" value="P:lipid catabolic process"/>
    <property type="evidence" value="ECO:0007669"/>
    <property type="project" value="UniProtKB-UniRule"/>
</dbReference>